<keyword evidence="1" id="KW-1133">Transmembrane helix</keyword>
<keyword evidence="1" id="KW-0472">Membrane</keyword>
<dbReference type="EMBL" id="MSFI01000026">
    <property type="protein sequence ID" value="OMP66016.1"/>
    <property type="molecule type" value="Genomic_DNA"/>
</dbReference>
<accession>A0A1V2A4X9</accession>
<evidence type="ECO:0000313" key="2">
    <source>
        <dbReference type="EMBL" id="OMP66016.1"/>
    </source>
</evidence>
<keyword evidence="3" id="KW-1185">Reference proteome</keyword>
<name>A0A1V2A4X9_9BACI</name>
<sequence length="169" mass="20859">MEVKKFKLFLASNVEKEAEWLTDMSKKGLHFKKYRFGFYFFDENHDESYVYQIDFRETKKENREDYLQLYEDSGWEYVDSFINIFHYFRTPADKPHIKKIYSDRESTKEAFQRMFRFYIWLFIIMTVAQINLVINWRGLHLQFLQLGIYVIGVAIYTYVFFCLKRKINF</sequence>
<dbReference type="InterPro" id="IPR021359">
    <property type="entry name" value="DUF2812"/>
</dbReference>
<evidence type="ECO:0000313" key="3">
    <source>
        <dbReference type="Proteomes" id="UP000188613"/>
    </source>
</evidence>
<keyword evidence="1" id="KW-0812">Transmembrane</keyword>
<feature type="transmembrane region" description="Helical" evidence="1">
    <location>
        <begin position="142"/>
        <end position="163"/>
    </location>
</feature>
<comment type="caution">
    <text evidence="2">The sequence shown here is derived from an EMBL/GenBank/DDBJ whole genome shotgun (WGS) entry which is preliminary data.</text>
</comment>
<evidence type="ECO:0008006" key="4">
    <source>
        <dbReference type="Google" id="ProtNLM"/>
    </source>
</evidence>
<evidence type="ECO:0000256" key="1">
    <source>
        <dbReference type="SAM" id="Phobius"/>
    </source>
</evidence>
<dbReference type="Pfam" id="PF11193">
    <property type="entry name" value="DUF2812"/>
    <property type="match status" value="1"/>
</dbReference>
<organism evidence="2 3">
    <name type="scientific">Domibacillus epiphyticus</name>
    <dbReference type="NCBI Taxonomy" id="1714355"/>
    <lineage>
        <taxon>Bacteria</taxon>
        <taxon>Bacillati</taxon>
        <taxon>Bacillota</taxon>
        <taxon>Bacilli</taxon>
        <taxon>Bacillales</taxon>
        <taxon>Bacillaceae</taxon>
        <taxon>Domibacillus</taxon>
    </lineage>
</organism>
<feature type="transmembrane region" description="Helical" evidence="1">
    <location>
        <begin position="117"/>
        <end position="136"/>
    </location>
</feature>
<protein>
    <recommendedName>
        <fullName evidence="4">DUF2812 domain-containing protein</fullName>
    </recommendedName>
</protein>
<dbReference type="OrthoDB" id="8757095at2"/>
<reference evidence="2 3" key="1">
    <citation type="submission" date="2016-12" db="EMBL/GenBank/DDBJ databases">
        <title>Domibacillus sp. SAB 38T whole genome sequencing.</title>
        <authorList>
            <person name="Verma A."/>
            <person name="Ojha A.K."/>
            <person name="Krishnamurthi S."/>
        </authorList>
    </citation>
    <scope>NUCLEOTIDE SEQUENCE [LARGE SCALE GENOMIC DNA]</scope>
    <source>
        <strain evidence="2 3">SAB 38</strain>
    </source>
</reference>
<dbReference type="AlphaFoldDB" id="A0A1V2A4X9"/>
<dbReference type="STRING" id="1714355.BTO28_14595"/>
<dbReference type="Proteomes" id="UP000188613">
    <property type="component" value="Unassembled WGS sequence"/>
</dbReference>
<proteinExistence type="predicted"/>
<dbReference type="RefSeq" id="WP_076767564.1">
    <property type="nucleotide sequence ID" value="NZ_MSFI01000026.1"/>
</dbReference>
<gene>
    <name evidence="2" type="ORF">BTO28_14595</name>
</gene>